<organism evidence="1 2">
    <name type="scientific">Dyadobacter fermentans</name>
    <dbReference type="NCBI Taxonomy" id="94254"/>
    <lineage>
        <taxon>Bacteria</taxon>
        <taxon>Pseudomonadati</taxon>
        <taxon>Bacteroidota</taxon>
        <taxon>Cytophagia</taxon>
        <taxon>Cytophagales</taxon>
        <taxon>Spirosomataceae</taxon>
        <taxon>Dyadobacter</taxon>
    </lineage>
</organism>
<dbReference type="SUPFAM" id="SSF53756">
    <property type="entry name" value="UDP-Glycosyltransferase/glycogen phosphorylase"/>
    <property type="match status" value="1"/>
</dbReference>
<dbReference type="Gene3D" id="3.40.50.2000">
    <property type="entry name" value="Glycogen Phosphorylase B"/>
    <property type="match status" value="2"/>
</dbReference>
<dbReference type="RefSeq" id="WP_309992355.1">
    <property type="nucleotide sequence ID" value="NZ_JAVDTI010000008.1"/>
</dbReference>
<reference evidence="1 2" key="1">
    <citation type="submission" date="2023-07" db="EMBL/GenBank/DDBJ databases">
        <title>Sorghum-associated microbial communities from plants grown in Nebraska, USA.</title>
        <authorList>
            <person name="Schachtman D."/>
        </authorList>
    </citation>
    <scope>NUCLEOTIDE SEQUENCE [LARGE SCALE GENOMIC DNA]</scope>
    <source>
        <strain evidence="1 2">BE57</strain>
    </source>
</reference>
<proteinExistence type="predicted"/>
<keyword evidence="2" id="KW-1185">Reference proteome</keyword>
<dbReference type="Proteomes" id="UP001264980">
    <property type="component" value="Unassembled WGS sequence"/>
</dbReference>
<accession>A0ABU1R747</accession>
<name>A0ABU1R747_9BACT</name>
<evidence type="ECO:0000313" key="1">
    <source>
        <dbReference type="EMBL" id="MDR6809226.1"/>
    </source>
</evidence>
<evidence type="ECO:0008006" key="3">
    <source>
        <dbReference type="Google" id="ProtNLM"/>
    </source>
</evidence>
<dbReference type="EMBL" id="JAVDTI010000008">
    <property type="protein sequence ID" value="MDR6809226.1"/>
    <property type="molecule type" value="Genomic_DNA"/>
</dbReference>
<gene>
    <name evidence="1" type="ORF">J2W84_006291</name>
</gene>
<comment type="caution">
    <text evidence="1">The sequence shown here is derived from an EMBL/GenBank/DDBJ whole genome shotgun (WGS) entry which is preliminary data.</text>
</comment>
<sequence length="399" mass="45249">MKLVLVAHELPYPPNHGAKVDIWNRIKALHSLGVEIFLVTWQDASDEILAEHISEIEKYVTHMAIYSLRGKLRRLQAMWKYPSHVASRLIENEEYAQLLEKIRSFDADTLLIDHIYPGATGMKIARELGIPVGVRLHNVEHEYMYGQYKLAKGWKDRLSIRFSLLHLRSFEESLISSVNAAFDISINDMQFWKNRGFKNVFWLPPVFPERDEIKQVLLDSEAKLYDVGFLGNLHTPNNVKGVEWFITAVLPEVTKSLPDVTFLVMGSKPNADIMRLCNSNPAVTLIANPEVPANYLKNTKVLINPVRFGSGVNIKSIDMLFVSHPVVSTSAGIKGLVQDFDQAFSVSDDPVQFAKFVVQAIKNPESQTNVEQRKKLRELFSYSSVNIISEKLMSVDNVA</sequence>
<dbReference type="Pfam" id="PF13692">
    <property type="entry name" value="Glyco_trans_1_4"/>
    <property type="match status" value="1"/>
</dbReference>
<evidence type="ECO:0000313" key="2">
    <source>
        <dbReference type="Proteomes" id="UP001264980"/>
    </source>
</evidence>
<dbReference type="PANTHER" id="PTHR12526">
    <property type="entry name" value="GLYCOSYLTRANSFERASE"/>
    <property type="match status" value="1"/>
</dbReference>
<protein>
    <recommendedName>
        <fullName evidence="3">Glycosyl transferase group 1</fullName>
    </recommendedName>
</protein>